<sequence>MAKKCIICEKAPSTGHRVSHSNVKTKRRWSPNLQKIKADINGSIQRVNVCTRCLKAGKVKRAL</sequence>
<dbReference type="Gene3D" id="2.30.170.40">
    <property type="entry name" value="Ribosomal protein L28/L24"/>
    <property type="match status" value="1"/>
</dbReference>
<dbReference type="GO" id="GO:0006412">
    <property type="term" value="P:translation"/>
    <property type="evidence" value="ECO:0007669"/>
    <property type="project" value="UniProtKB-UniRule"/>
</dbReference>
<gene>
    <name evidence="5 6" type="primary">rpmB</name>
    <name evidence="6" type="ORF">PRVXH_001483</name>
</gene>
<dbReference type="HAMAP" id="MF_00373">
    <property type="entry name" value="Ribosomal_bL28"/>
    <property type="match status" value="1"/>
</dbReference>
<proteinExistence type="inferred from homology"/>
<dbReference type="InterPro" id="IPR050096">
    <property type="entry name" value="Bacterial_rp_bL28"/>
</dbReference>
<organism evidence="6">
    <name type="scientific">Proteinivorax hydrogeniformans</name>
    <dbReference type="NCBI Taxonomy" id="1826727"/>
    <lineage>
        <taxon>Bacteria</taxon>
        <taxon>Bacillati</taxon>
        <taxon>Bacillota</taxon>
        <taxon>Clostridia</taxon>
        <taxon>Eubacteriales</taxon>
        <taxon>Proteinivoracaceae</taxon>
        <taxon>Proteinivorax</taxon>
    </lineage>
</organism>
<dbReference type="AlphaFoldDB" id="A0AAU8HPH6"/>
<dbReference type="SUPFAM" id="SSF143800">
    <property type="entry name" value="L28p-like"/>
    <property type="match status" value="1"/>
</dbReference>
<dbReference type="InterPro" id="IPR037147">
    <property type="entry name" value="Ribosomal_bL28_sf"/>
</dbReference>
<keyword evidence="3 5" id="KW-0687">Ribonucleoprotein</keyword>
<evidence type="ECO:0000256" key="1">
    <source>
        <dbReference type="ARBA" id="ARBA00008760"/>
    </source>
</evidence>
<reference evidence="6" key="2">
    <citation type="submission" date="2024-06" db="EMBL/GenBank/DDBJ databases">
        <authorList>
            <person name="Petrova K.O."/>
            <person name="Toshchakov S.V."/>
            <person name="Boltjanskaja Y.V."/>
            <person name="Kevbrin V.V."/>
        </authorList>
    </citation>
    <scope>NUCLEOTIDE SEQUENCE</scope>
    <source>
        <strain evidence="6">Z-710</strain>
    </source>
</reference>
<dbReference type="GO" id="GO:0003735">
    <property type="term" value="F:structural constituent of ribosome"/>
    <property type="evidence" value="ECO:0007669"/>
    <property type="project" value="InterPro"/>
</dbReference>
<evidence type="ECO:0000256" key="2">
    <source>
        <dbReference type="ARBA" id="ARBA00022980"/>
    </source>
</evidence>
<evidence type="ECO:0000313" key="6">
    <source>
        <dbReference type="EMBL" id="XCI27578.1"/>
    </source>
</evidence>
<accession>A0AAU8HPH6</accession>
<name>A0AAU8HPH6_9FIRM</name>
<dbReference type="InterPro" id="IPR001383">
    <property type="entry name" value="Ribosomal_bL28_bact-type"/>
</dbReference>
<evidence type="ECO:0000256" key="5">
    <source>
        <dbReference type="HAMAP-Rule" id="MF_00373"/>
    </source>
</evidence>
<dbReference type="InterPro" id="IPR026569">
    <property type="entry name" value="Ribosomal_bL28"/>
</dbReference>
<keyword evidence="2 5" id="KW-0689">Ribosomal protein</keyword>
<dbReference type="GO" id="GO:1990904">
    <property type="term" value="C:ribonucleoprotein complex"/>
    <property type="evidence" value="ECO:0007669"/>
    <property type="project" value="UniProtKB-KW"/>
</dbReference>
<reference evidence="6" key="1">
    <citation type="journal article" date="2018" name="Antonie Van Leeuwenhoek">
        <title>Proteinivorax hydrogeniformans sp. nov., an anaerobic, haloalkaliphilic bacterium fermenting proteinaceous compounds with high hydrogen production.</title>
        <authorList>
            <person name="Boltyanskaya Y."/>
            <person name="Detkova E."/>
            <person name="Pimenov N."/>
            <person name="Kevbrin V."/>
        </authorList>
    </citation>
    <scope>NUCLEOTIDE SEQUENCE</scope>
    <source>
        <strain evidence="6">Z-710</strain>
    </source>
</reference>
<protein>
    <recommendedName>
        <fullName evidence="4 5">Large ribosomal subunit protein bL28</fullName>
    </recommendedName>
</protein>
<evidence type="ECO:0000256" key="4">
    <source>
        <dbReference type="ARBA" id="ARBA00035174"/>
    </source>
</evidence>
<dbReference type="RefSeq" id="WP_353892156.1">
    <property type="nucleotide sequence ID" value="NZ_CP159485.1"/>
</dbReference>
<evidence type="ECO:0000256" key="3">
    <source>
        <dbReference type="ARBA" id="ARBA00023274"/>
    </source>
</evidence>
<comment type="similarity">
    <text evidence="1 5">Belongs to the bacterial ribosomal protein bL28 family.</text>
</comment>
<dbReference type="PANTHER" id="PTHR39080">
    <property type="entry name" value="50S RIBOSOMAL PROTEIN L28"/>
    <property type="match status" value="1"/>
</dbReference>
<dbReference type="PANTHER" id="PTHR39080:SF1">
    <property type="entry name" value="LARGE RIBOSOMAL SUBUNIT PROTEIN BL28A"/>
    <property type="match status" value="1"/>
</dbReference>
<dbReference type="GO" id="GO:0005840">
    <property type="term" value="C:ribosome"/>
    <property type="evidence" value="ECO:0007669"/>
    <property type="project" value="UniProtKB-KW"/>
</dbReference>
<dbReference type="NCBIfam" id="TIGR00009">
    <property type="entry name" value="L28"/>
    <property type="match status" value="1"/>
</dbReference>
<dbReference type="EMBL" id="CP159485">
    <property type="protein sequence ID" value="XCI27578.1"/>
    <property type="molecule type" value="Genomic_DNA"/>
</dbReference>
<dbReference type="Pfam" id="PF00830">
    <property type="entry name" value="Ribosomal_L28"/>
    <property type="match status" value="1"/>
</dbReference>
<dbReference type="InterPro" id="IPR034704">
    <property type="entry name" value="Ribosomal_bL28/bL31-like_sf"/>
</dbReference>